<evidence type="ECO:0000256" key="1">
    <source>
        <dbReference type="SAM" id="MobiDB-lite"/>
    </source>
</evidence>
<evidence type="ECO:0000313" key="6">
    <source>
        <dbReference type="Proteomes" id="UP000320707"/>
    </source>
</evidence>
<dbReference type="PANTHER" id="PTHR37784">
    <property type="entry name" value="PROTEIN MSN1"/>
    <property type="match status" value="1"/>
</dbReference>
<dbReference type="AlphaFoldDB" id="A0A559KS79"/>
<feature type="region of interest" description="Disordered" evidence="1">
    <location>
        <begin position="433"/>
        <end position="454"/>
    </location>
</feature>
<dbReference type="Gene3D" id="1.10.443.20">
    <property type="entry name" value="Centromere DNA-binding protein complex CBF3 subunit, domain 2"/>
    <property type="match status" value="1"/>
</dbReference>
<dbReference type="InterPro" id="IPR031872">
    <property type="entry name" value="NDC10_II"/>
</dbReference>
<evidence type="ECO:0000313" key="5">
    <source>
        <dbReference type="EMBL" id="TVY62593.1"/>
    </source>
</evidence>
<dbReference type="InterPro" id="IPR038279">
    <property type="entry name" value="Ndc10_dom2_sf"/>
</dbReference>
<feature type="domain" description="Ndc10" evidence="4">
    <location>
        <begin position="602"/>
        <end position="892"/>
    </location>
</feature>
<feature type="compositionally biased region" description="Basic residues" evidence="1">
    <location>
        <begin position="437"/>
        <end position="449"/>
    </location>
</feature>
<comment type="caution">
    <text evidence="5">The sequence shown here is derived from an EMBL/GenBank/DDBJ whole genome shotgun (WGS) entry which is preliminary data.</text>
</comment>
<dbReference type="GO" id="GO:0000978">
    <property type="term" value="F:RNA polymerase II cis-regulatory region sequence-specific DNA binding"/>
    <property type="evidence" value="ECO:0007669"/>
    <property type="project" value="TreeGrafter"/>
</dbReference>
<evidence type="ECO:0000259" key="3">
    <source>
        <dbReference type="Pfam" id="PF12550"/>
    </source>
</evidence>
<feature type="compositionally biased region" description="Low complexity" evidence="1">
    <location>
        <begin position="1108"/>
        <end position="1118"/>
    </location>
</feature>
<reference evidence="5 6" key="1">
    <citation type="journal article" date="2019" name="Microbiol. Resour. Announc.">
        <title>High-quality draft genome sequence of Fusarium oxysporum f. sp. cubense strain 160527, a causal agent of Panama disease.</title>
        <authorList>
            <person name="Asai S."/>
            <person name="Ayukawa Y."/>
            <person name="Gan P."/>
            <person name="Masuda S."/>
            <person name="Komatsu K."/>
            <person name="Shirasu K."/>
            <person name="Arie T."/>
        </authorList>
    </citation>
    <scope>NUCLEOTIDE SEQUENCE [LARGE SCALE GENOMIC DNA]</scope>
    <source>
        <strain evidence="5 6">160527</strain>
    </source>
</reference>
<sequence>MPQSNNEADMLLALRALQNDPKLGLRPATRLYQVDYYALRRRQKGIQSRRDTIPNSRRLSDLEEQIIVQFILDQRAKCEDPTIIRDWFRLVENTIAKYGISLADIYNFDETGFMMGVIASGMVITGVEKRGKAKSVQPGNREWVTVIQAINAEGWVIAPFIVVAGQYHLASWYQESNLPGDWAIETTQNGWTDNETGLEWLKHFDQCTKTRSTGRYRLLILDGHESHHSVNFEKYCGENHIITLYGLLSGIYAAHQAAVTESNIKGGFRGAGLVPLDPESVISKLDVQLRTPTPIEEEASLPDLWVPKTPKTVLEATSQSEYLERRIRRHQDSSPASIVNALKSFSKGTKAIMHQIALLKSENQILRQANETLSKRRRAKKSRLRNGGKMTAWCRTPRAAADGSLYSWPDGELVTPDKLAAWLKEDILLRRVAPPQKKPRARGKGKGKGKAVQLRRQLEQEQLEAAALAEAESLAEALEVPLAEAAELLADDREGYVPPTALAPAAADLAEGSLLTRGTIDAYIAAVIELWRLQVAHGNANTENPRGAAVRGFLEQRGRQRGKHDRVSFKDRGTDGIQAGYSPDEWLRVQDLLLSGATYMPQNLRTRVDLLFGHYYLLRGENRRKMELADLSLLDYPSSEGPTPCGCLVTLLRDGKLNKTAKKEFMGALRHKDPLFCTQGALAQLFFWRWHVAGEPSPSFRRRQDWYRIKVLVGRDREQELSYPTQLQETWRIFGAAGLMASKKTHLPRRVGAQDAETHGTSLAQISQAGRWNQSVLCQAYLTHLPRQFMRIVAGFSASPGDYFLARAAHEPPYVLQKQLWPWIEEWEPRFEARARRQCWAEGGLDDDDLAADGFLKLMRRLRVVLLQDLAVLQPRYPSLPFFAYAPFNGPEWDEFAVAVRSDAVGATEPLSLLVQRALPELSGVLESTREAVLQNSQRLAIRLEARLEGIQGGLDALLQGKVPVTFTGHFGAGPAVSLAPSTAPTLNFNTAPAPAPEPPVPGMPVVAALAKVFTVRDVWKEWEEGIAGQPSVRVLEETWGSRWRPGNGIRVQFCRRKVIWDELLARTASGKSEEEAVAELELLRAGRSLNRLVDELKQRRRRGQGQGRIRVQVGTPVPDDPGPGPRPTRGQGHRGRWARLGRRRTAPRRR</sequence>
<evidence type="ECO:0000259" key="4">
    <source>
        <dbReference type="Pfam" id="PF16787"/>
    </source>
</evidence>
<dbReference type="Pfam" id="PF16787">
    <property type="entry name" value="NDC10_II"/>
    <property type="match status" value="1"/>
</dbReference>
<organism evidence="5 6">
    <name type="scientific">Fusarium oxysporum f. sp. cubense</name>
    <dbReference type="NCBI Taxonomy" id="61366"/>
    <lineage>
        <taxon>Eukaryota</taxon>
        <taxon>Fungi</taxon>
        <taxon>Dikarya</taxon>
        <taxon>Ascomycota</taxon>
        <taxon>Pezizomycotina</taxon>
        <taxon>Sordariomycetes</taxon>
        <taxon>Hypocreomycetidae</taxon>
        <taxon>Hypocreales</taxon>
        <taxon>Nectriaceae</taxon>
        <taxon>Fusarium</taxon>
        <taxon>Fusarium oxysporum species complex</taxon>
    </lineage>
</organism>
<name>A0A559KS79_FUSOC</name>
<feature type="domain" description="DDE-1" evidence="2">
    <location>
        <begin position="141"/>
        <end position="245"/>
    </location>
</feature>
<dbReference type="Pfam" id="PF12550">
    <property type="entry name" value="GCR1_C"/>
    <property type="match status" value="1"/>
</dbReference>
<dbReference type="GO" id="GO:0060963">
    <property type="term" value="P:positive regulation of ribosomal protein gene transcription by RNA polymerase II"/>
    <property type="evidence" value="ECO:0007669"/>
    <property type="project" value="TreeGrafter"/>
</dbReference>
<dbReference type="Proteomes" id="UP000320707">
    <property type="component" value="Unassembled WGS sequence"/>
</dbReference>
<evidence type="ECO:0000259" key="2">
    <source>
        <dbReference type="Pfam" id="PF03184"/>
    </source>
</evidence>
<accession>A0A559KS79</accession>
<feature type="domain" description="Transcription activator GCR1-like" evidence="3">
    <location>
        <begin position="1012"/>
        <end position="1085"/>
    </location>
</feature>
<dbReference type="InterPro" id="IPR004875">
    <property type="entry name" value="DDE_SF_endonuclease_dom"/>
</dbReference>
<dbReference type="InterPro" id="IPR052146">
    <property type="entry name" value="HOT1"/>
</dbReference>
<gene>
    <name evidence="5" type="primary">HOT1-0</name>
    <name evidence="5" type="ORF">Focb16_v004116</name>
</gene>
<proteinExistence type="predicted"/>
<protein>
    <submittedName>
        <fullName evidence="5">High-osmolarity-induced transcription protein 1</fullName>
    </submittedName>
</protein>
<dbReference type="GO" id="GO:0000981">
    <property type="term" value="F:DNA-binding transcription factor activity, RNA polymerase II-specific"/>
    <property type="evidence" value="ECO:0007669"/>
    <property type="project" value="TreeGrafter"/>
</dbReference>
<dbReference type="InterPro" id="IPR022210">
    <property type="entry name" value="TF_GCR1-like"/>
</dbReference>
<dbReference type="Pfam" id="PF03184">
    <property type="entry name" value="DDE_1"/>
    <property type="match status" value="1"/>
</dbReference>
<dbReference type="PANTHER" id="PTHR37784:SF2">
    <property type="entry name" value="HIGH-OSMOLARITY-INDUCED TRANSCRIPTION PROTEIN 1"/>
    <property type="match status" value="1"/>
</dbReference>
<dbReference type="EMBL" id="SRMI01000010">
    <property type="protein sequence ID" value="TVY62593.1"/>
    <property type="molecule type" value="Genomic_DNA"/>
</dbReference>
<feature type="region of interest" description="Disordered" evidence="1">
    <location>
        <begin position="1099"/>
        <end position="1151"/>
    </location>
</feature>
<feature type="compositionally biased region" description="Basic residues" evidence="1">
    <location>
        <begin position="1132"/>
        <end position="1151"/>
    </location>
</feature>